<evidence type="ECO:0000256" key="1">
    <source>
        <dbReference type="ARBA" id="ARBA00004536"/>
    </source>
</evidence>
<dbReference type="GO" id="GO:0005912">
    <property type="term" value="C:adherens junction"/>
    <property type="evidence" value="ECO:0007669"/>
    <property type="project" value="UniProtKB-SubCell"/>
</dbReference>
<dbReference type="PANTHER" id="PTHR45858">
    <property type="entry name" value="FERM DOMAIN CONTAINING PROTEIN"/>
    <property type="match status" value="1"/>
</dbReference>
<dbReference type="GO" id="GO:0005085">
    <property type="term" value="F:guanyl-nucleotide exchange factor activity"/>
    <property type="evidence" value="ECO:0007669"/>
    <property type="project" value="UniProtKB-KW"/>
</dbReference>
<dbReference type="InterPro" id="IPR035899">
    <property type="entry name" value="DBL_dom_sf"/>
</dbReference>
<dbReference type="InterPro" id="IPR019748">
    <property type="entry name" value="FERM_central"/>
</dbReference>
<feature type="compositionally biased region" description="Polar residues" evidence="7">
    <location>
        <begin position="369"/>
        <end position="379"/>
    </location>
</feature>
<keyword evidence="3" id="KW-0344">Guanine-nucleotide releasing factor</keyword>
<protein>
    <recommendedName>
        <fullName evidence="2">Moesin/ezrin/radixin homolog 1</fullName>
    </recommendedName>
</protein>
<dbReference type="InterPro" id="IPR018980">
    <property type="entry name" value="FERM_PH-like_C"/>
</dbReference>
<dbReference type="SMART" id="SM01196">
    <property type="entry name" value="FERM_C"/>
    <property type="match status" value="1"/>
</dbReference>
<dbReference type="Gene3D" id="1.20.80.10">
    <property type="match status" value="1"/>
</dbReference>
<dbReference type="PROSITE" id="PS50003">
    <property type="entry name" value="PH_DOMAIN"/>
    <property type="match status" value="2"/>
</dbReference>
<feature type="region of interest" description="Disordered" evidence="7">
    <location>
        <begin position="466"/>
        <end position="510"/>
    </location>
</feature>
<keyword evidence="4" id="KW-0677">Repeat</keyword>
<name>A0A0C9RSH8_9HYME</name>
<dbReference type="CDD" id="cd01220">
    <property type="entry name" value="PH1_FARP1-like"/>
    <property type="match status" value="1"/>
</dbReference>
<feature type="compositionally biased region" description="Polar residues" evidence="7">
    <location>
        <begin position="484"/>
        <end position="495"/>
    </location>
</feature>
<dbReference type="InterPro" id="IPR018979">
    <property type="entry name" value="FERM_N"/>
</dbReference>
<dbReference type="Gene3D" id="2.30.29.30">
    <property type="entry name" value="Pleckstrin-homology domain (PH domain)/Phosphotyrosine-binding domain (PTB)"/>
    <property type="match status" value="3"/>
</dbReference>
<dbReference type="InterPro" id="IPR001849">
    <property type="entry name" value="PH_domain"/>
</dbReference>
<evidence type="ECO:0000256" key="2">
    <source>
        <dbReference type="ARBA" id="ARBA00022025"/>
    </source>
</evidence>
<feature type="domain" description="PH" evidence="8">
    <location>
        <begin position="781"/>
        <end position="879"/>
    </location>
</feature>
<evidence type="ECO:0000256" key="4">
    <source>
        <dbReference type="ARBA" id="ARBA00022737"/>
    </source>
</evidence>
<dbReference type="FunFam" id="1.20.80.10:FF:000005">
    <property type="entry name" value="FERM, RhoGEF and pleckstrin domain-containing protein 1"/>
    <property type="match status" value="1"/>
</dbReference>
<dbReference type="GO" id="GO:0030182">
    <property type="term" value="P:neuron differentiation"/>
    <property type="evidence" value="ECO:0007669"/>
    <property type="project" value="UniProtKB-ARBA"/>
</dbReference>
<dbReference type="AlphaFoldDB" id="A0A0C9RSH8"/>
<dbReference type="PROSITE" id="PS50057">
    <property type="entry name" value="FERM_3"/>
    <property type="match status" value="1"/>
</dbReference>
<dbReference type="CDD" id="cd13235">
    <property type="entry name" value="PH2_FARP1-like"/>
    <property type="match status" value="1"/>
</dbReference>
<dbReference type="GO" id="GO:0016028">
    <property type="term" value="C:rhabdomere"/>
    <property type="evidence" value="ECO:0007669"/>
    <property type="project" value="UniProtKB-SubCell"/>
</dbReference>
<dbReference type="CDD" id="cd17098">
    <property type="entry name" value="FERM_F1_FARP1_like"/>
    <property type="match status" value="1"/>
</dbReference>
<accession>A0A0C9RSH8</accession>
<dbReference type="InterPro" id="IPR000299">
    <property type="entry name" value="FERM_domain"/>
</dbReference>
<feature type="region of interest" description="Disordered" evidence="7">
    <location>
        <begin position="369"/>
        <end position="403"/>
    </location>
</feature>
<dbReference type="Gene3D" id="3.10.20.90">
    <property type="entry name" value="Phosphatidylinositol 3-kinase Catalytic Subunit, Chain A, domain 1"/>
    <property type="match status" value="1"/>
</dbReference>
<proteinExistence type="predicted"/>
<dbReference type="SUPFAM" id="SSF54236">
    <property type="entry name" value="Ubiquitin-like"/>
    <property type="match status" value="1"/>
</dbReference>
<dbReference type="Gene3D" id="1.20.900.10">
    <property type="entry name" value="Dbl homology (DH) domain"/>
    <property type="match status" value="1"/>
</dbReference>
<feature type="domain" description="PH" evidence="8">
    <location>
        <begin position="948"/>
        <end position="1045"/>
    </location>
</feature>
<dbReference type="CDD" id="cd14473">
    <property type="entry name" value="FERM_B-lobe"/>
    <property type="match status" value="1"/>
</dbReference>
<dbReference type="InterPro" id="IPR019747">
    <property type="entry name" value="FERM_CS"/>
</dbReference>
<dbReference type="FunFam" id="2.30.29.30:FF:000046">
    <property type="entry name" value="FERM, RhoGEF and pleckstrin domain-containing protein 1"/>
    <property type="match status" value="1"/>
</dbReference>
<dbReference type="GO" id="GO:0009887">
    <property type="term" value="P:animal organ morphogenesis"/>
    <property type="evidence" value="ECO:0007669"/>
    <property type="project" value="UniProtKB-ARBA"/>
</dbReference>
<dbReference type="Pfam" id="PF09379">
    <property type="entry name" value="FERM_N"/>
    <property type="match status" value="1"/>
</dbReference>
<dbReference type="InterPro" id="IPR014352">
    <property type="entry name" value="FERM/acyl-CoA-bd_prot_sf"/>
</dbReference>
<evidence type="ECO:0000259" key="8">
    <source>
        <dbReference type="PROSITE" id="PS50003"/>
    </source>
</evidence>
<gene>
    <name evidence="11" type="primary">FARP1_1</name>
    <name evidence="11" type="ORF">g.22709</name>
</gene>
<dbReference type="SMART" id="SM00325">
    <property type="entry name" value="RhoGEF"/>
    <property type="match status" value="1"/>
</dbReference>
<sequence length="1059" mass="121239">MNDIDNLGMISSKMPHSHSTPAGVDGGSRTPPTTPRKAGKMLAVRVQMLDDTITMFQVQAKAMGRVLFDQVCKQLHLLEADYFGLEYQEPNGTKYWLDLEKPVCRQVGLSLVDPLLRFCVKFYTPDPGQLEEEFTRYLFCLQIKRDLSQGYLQCNDNTAALMASYIVQAECGDYVIEDYPDHTYLSTYKFVPHQDQELERRIMENHKKHAGQSPAEADLNLLETARRCELYGMKMHPAKDHEGVPLNLAVAHMGIIVFQHYTKINTFSWAKIRKISFKRKRFLIKLHPEGYGYYKDTVEFFFEGRNECKNFWKKCVENHGFFRCSVVKRVIRQKTRVLSRGSSFRYSGKTQKQIVEFVRDNYVKRQTFQRSNSFRQTSGGRALQGSEGAGYRGATPSSSLMGSSSISAHPLLPLGDPALGTPALSLSCGSMTLDSPTTVTSVSMGGTSHRRDDTAMSYRTLTSIDVHSPATPNQGQSHRHTMGAHQQQQRITSSTDGDEVDKNHENTSKAENNNLFYVNGKSEKGQNGIGEINVNVNVINTPDLSPEKHLKNGEVEDSEIRKTKRWPTDKAYYIAKELLMTERTYKKDLDVINVWFREEVSRESDLESEPAVGLIELLADAHGPCLQEMETRLARWESNARHNIGDFLYNTLLNVLPLYDQYLENLIPVLEKMEYSMRTSRRFDQLCRDFESQKYCYLPLTSFLLKPLQRLLHYNSIIDRLLDHYPKDHTDFEDCLAARDRLGETLLEGLTVLNQAENLVQLCELQRDISGFDNLVQEGRRFIRQGCLQKYSHKGFQQRMFFLFSDILLYTFRTQQPTQCFRVHGQLPLKGVTIQDGDNKTGTDFVFVIHGQGNQSLTVAASSEEEKARWLEDLNMAILQMENEGKMPYLTTKSCILGSVDELGGGGIDLDRGSCGGAKDSQRSNTTVHVCWHRNTSISYSDQLRAFQNQLSGFLLRKFKNSNGWQKLWVVFTNFCLFFYKSHQDDFPLASLPLLGYAVSTPSEKDSINKDFVFKLQFKNHVYFFRAESDFTFGRWMEVIRSATQQSHIPVNFNRKENY</sequence>
<dbReference type="Pfam" id="PF09380">
    <property type="entry name" value="FERM_C"/>
    <property type="match status" value="1"/>
</dbReference>
<dbReference type="PROSITE" id="PS50010">
    <property type="entry name" value="DH_2"/>
    <property type="match status" value="1"/>
</dbReference>
<dbReference type="Pfam" id="PF00621">
    <property type="entry name" value="RhoGEF"/>
    <property type="match status" value="1"/>
</dbReference>
<evidence type="ECO:0000256" key="3">
    <source>
        <dbReference type="ARBA" id="ARBA00022658"/>
    </source>
</evidence>
<dbReference type="SUPFAM" id="SSF47031">
    <property type="entry name" value="Second domain of FERM"/>
    <property type="match status" value="1"/>
</dbReference>
<dbReference type="InterPro" id="IPR041788">
    <property type="entry name" value="FARP1/FARP2/FRMD7_FERM_C"/>
</dbReference>
<reference evidence="11" key="1">
    <citation type="submission" date="2015-01" db="EMBL/GenBank/DDBJ databases">
        <title>Transcriptome Assembly of Fopius arisanus.</title>
        <authorList>
            <person name="Geib S."/>
        </authorList>
    </citation>
    <scope>NUCLEOTIDE SEQUENCE</scope>
</reference>
<organism evidence="11">
    <name type="scientific">Fopius arisanus</name>
    <dbReference type="NCBI Taxonomy" id="64838"/>
    <lineage>
        <taxon>Eukaryota</taxon>
        <taxon>Metazoa</taxon>
        <taxon>Ecdysozoa</taxon>
        <taxon>Arthropoda</taxon>
        <taxon>Hexapoda</taxon>
        <taxon>Insecta</taxon>
        <taxon>Pterygota</taxon>
        <taxon>Neoptera</taxon>
        <taxon>Endopterygota</taxon>
        <taxon>Hymenoptera</taxon>
        <taxon>Apocrita</taxon>
        <taxon>Ichneumonoidea</taxon>
        <taxon>Braconidae</taxon>
        <taxon>Opiinae</taxon>
        <taxon>Fopius</taxon>
    </lineage>
</organism>
<dbReference type="InterPro" id="IPR029071">
    <property type="entry name" value="Ubiquitin-like_domsf"/>
</dbReference>
<dbReference type="InterPro" id="IPR014847">
    <property type="entry name" value="FA"/>
</dbReference>
<dbReference type="PROSITE" id="PS00660">
    <property type="entry name" value="FERM_1"/>
    <property type="match status" value="1"/>
</dbReference>
<dbReference type="InterPro" id="IPR000219">
    <property type="entry name" value="DH_dom"/>
</dbReference>
<dbReference type="InterPro" id="IPR051835">
    <property type="entry name" value="RAC1-GEF"/>
</dbReference>
<feature type="compositionally biased region" description="Polar residues" evidence="7">
    <location>
        <begin position="466"/>
        <end position="476"/>
    </location>
</feature>
<dbReference type="GO" id="GO:0008092">
    <property type="term" value="F:cytoskeletal protein binding"/>
    <property type="evidence" value="ECO:0007669"/>
    <property type="project" value="InterPro"/>
</dbReference>
<dbReference type="SMART" id="SM00233">
    <property type="entry name" value="PH"/>
    <property type="match status" value="2"/>
</dbReference>
<dbReference type="InterPro" id="IPR035963">
    <property type="entry name" value="FERM_2"/>
</dbReference>
<dbReference type="Pfam" id="PF00373">
    <property type="entry name" value="FERM_M"/>
    <property type="match status" value="1"/>
</dbReference>
<dbReference type="PRINTS" id="PR00935">
    <property type="entry name" value="BAND41"/>
</dbReference>
<dbReference type="FunFam" id="2.30.29.30:FF:000002">
    <property type="entry name" value="Band 4.1-like protein 5 isoform 1"/>
    <property type="match status" value="1"/>
</dbReference>
<dbReference type="GO" id="GO:0071944">
    <property type="term" value="C:cell periphery"/>
    <property type="evidence" value="ECO:0007669"/>
    <property type="project" value="UniProtKB-ARBA"/>
</dbReference>
<feature type="domain" description="FERM" evidence="10">
    <location>
        <begin position="42"/>
        <end position="326"/>
    </location>
</feature>
<dbReference type="InterPro" id="IPR019749">
    <property type="entry name" value="Band_41_domain"/>
</dbReference>
<dbReference type="InterPro" id="IPR011993">
    <property type="entry name" value="PH-like_dom_sf"/>
</dbReference>
<feature type="region of interest" description="Disordered" evidence="7">
    <location>
        <begin position="11"/>
        <end position="37"/>
    </location>
</feature>
<feature type="domain" description="DH" evidence="9">
    <location>
        <begin position="570"/>
        <end position="749"/>
    </location>
</feature>
<evidence type="ECO:0000256" key="7">
    <source>
        <dbReference type="SAM" id="MobiDB-lite"/>
    </source>
</evidence>
<dbReference type="FunFam" id="3.10.20.90:FF:000040">
    <property type="entry name" value="FERM, RhoGEF and pleckstrin domain-containing protein"/>
    <property type="match status" value="1"/>
</dbReference>
<dbReference type="SMART" id="SM00295">
    <property type="entry name" value="B41"/>
    <property type="match status" value="1"/>
</dbReference>
<evidence type="ECO:0000313" key="11">
    <source>
        <dbReference type="EMBL" id="JAG81367.1"/>
    </source>
</evidence>
<dbReference type="Pfam" id="PF08736">
    <property type="entry name" value="FA"/>
    <property type="match status" value="1"/>
</dbReference>
<evidence type="ECO:0000259" key="9">
    <source>
        <dbReference type="PROSITE" id="PS50010"/>
    </source>
</evidence>
<dbReference type="SMART" id="SM01195">
    <property type="entry name" value="FA"/>
    <property type="match status" value="1"/>
</dbReference>
<keyword evidence="5" id="KW-0965">Cell junction</keyword>
<dbReference type="CDD" id="cd13193">
    <property type="entry name" value="FERM_C_FARP1-like"/>
    <property type="match status" value="1"/>
</dbReference>
<dbReference type="PRINTS" id="PR00661">
    <property type="entry name" value="ERMFAMILY"/>
</dbReference>
<dbReference type="SUPFAM" id="SSF50729">
    <property type="entry name" value="PH domain-like"/>
    <property type="match status" value="3"/>
</dbReference>
<dbReference type="Pfam" id="PF00169">
    <property type="entry name" value="PH"/>
    <property type="match status" value="2"/>
</dbReference>
<evidence type="ECO:0000256" key="5">
    <source>
        <dbReference type="ARBA" id="ARBA00022949"/>
    </source>
</evidence>
<evidence type="ECO:0000259" key="10">
    <source>
        <dbReference type="PROSITE" id="PS50057"/>
    </source>
</evidence>
<evidence type="ECO:0000256" key="6">
    <source>
        <dbReference type="ARBA" id="ARBA00043944"/>
    </source>
</evidence>
<dbReference type="SUPFAM" id="SSF48065">
    <property type="entry name" value="DBL homology domain (DH-domain)"/>
    <property type="match status" value="1"/>
</dbReference>
<dbReference type="PANTHER" id="PTHR45858:SF5">
    <property type="entry name" value="MOESIN_EZRIN_RADIXIN HOMOLOG 1"/>
    <property type="match status" value="1"/>
</dbReference>
<dbReference type="InterPro" id="IPR000798">
    <property type="entry name" value="Ez/rad/moesin-like"/>
</dbReference>
<dbReference type="EMBL" id="GBYB01011600">
    <property type="protein sequence ID" value="JAG81367.1"/>
    <property type="molecule type" value="Transcribed_RNA"/>
</dbReference>
<comment type="subcellular location">
    <subcellularLocation>
        <location evidence="1">Cell junction</location>
        <location evidence="1">Adherens junction</location>
    </subcellularLocation>
    <subcellularLocation>
        <location evidence="6">Cell projection</location>
        <location evidence="6">Rhabdomere</location>
    </subcellularLocation>
</comment>